<dbReference type="Pfam" id="PF13391">
    <property type="entry name" value="HNH_2"/>
    <property type="match status" value="1"/>
</dbReference>
<feature type="domain" description="HNH nuclease" evidence="2">
    <location>
        <begin position="497"/>
        <end position="560"/>
    </location>
</feature>
<feature type="region of interest" description="Disordered" evidence="1">
    <location>
        <begin position="21"/>
        <end position="63"/>
    </location>
</feature>
<gene>
    <name evidence="3" type="ORF">ASPWEDRAFT_177886</name>
</gene>
<reference evidence="4" key="1">
    <citation type="journal article" date="2017" name="Genome Biol.">
        <title>Comparative genomics reveals high biological diversity and specific adaptations in the industrially and medically important fungal genus Aspergillus.</title>
        <authorList>
            <person name="de Vries R.P."/>
            <person name="Riley R."/>
            <person name="Wiebenga A."/>
            <person name="Aguilar-Osorio G."/>
            <person name="Amillis S."/>
            <person name="Uchima C.A."/>
            <person name="Anderluh G."/>
            <person name="Asadollahi M."/>
            <person name="Askin M."/>
            <person name="Barry K."/>
            <person name="Battaglia E."/>
            <person name="Bayram O."/>
            <person name="Benocci T."/>
            <person name="Braus-Stromeyer S.A."/>
            <person name="Caldana C."/>
            <person name="Canovas D."/>
            <person name="Cerqueira G.C."/>
            <person name="Chen F."/>
            <person name="Chen W."/>
            <person name="Choi C."/>
            <person name="Clum A."/>
            <person name="Dos Santos R.A."/>
            <person name="Damasio A.R."/>
            <person name="Diallinas G."/>
            <person name="Emri T."/>
            <person name="Fekete E."/>
            <person name="Flipphi M."/>
            <person name="Freyberg S."/>
            <person name="Gallo A."/>
            <person name="Gournas C."/>
            <person name="Habgood R."/>
            <person name="Hainaut M."/>
            <person name="Harispe M.L."/>
            <person name="Henrissat B."/>
            <person name="Hilden K.S."/>
            <person name="Hope R."/>
            <person name="Hossain A."/>
            <person name="Karabika E."/>
            <person name="Karaffa L."/>
            <person name="Karanyi Z."/>
            <person name="Krasevec N."/>
            <person name="Kuo A."/>
            <person name="Kusch H."/>
            <person name="LaButti K."/>
            <person name="Lagendijk E.L."/>
            <person name="Lapidus A."/>
            <person name="Levasseur A."/>
            <person name="Lindquist E."/>
            <person name="Lipzen A."/>
            <person name="Logrieco A.F."/>
            <person name="MacCabe A."/>
            <person name="Maekelae M.R."/>
            <person name="Malavazi I."/>
            <person name="Melin P."/>
            <person name="Meyer V."/>
            <person name="Mielnichuk N."/>
            <person name="Miskei M."/>
            <person name="Molnar A.P."/>
            <person name="Mule G."/>
            <person name="Ngan C.Y."/>
            <person name="Orejas M."/>
            <person name="Orosz E."/>
            <person name="Ouedraogo J.P."/>
            <person name="Overkamp K.M."/>
            <person name="Park H.-S."/>
            <person name="Perrone G."/>
            <person name="Piumi F."/>
            <person name="Punt P.J."/>
            <person name="Ram A.F."/>
            <person name="Ramon A."/>
            <person name="Rauscher S."/>
            <person name="Record E."/>
            <person name="Riano-Pachon D.M."/>
            <person name="Robert V."/>
            <person name="Roehrig J."/>
            <person name="Ruller R."/>
            <person name="Salamov A."/>
            <person name="Salih N.S."/>
            <person name="Samson R.A."/>
            <person name="Sandor E."/>
            <person name="Sanguinetti M."/>
            <person name="Schuetze T."/>
            <person name="Sepcic K."/>
            <person name="Shelest E."/>
            <person name="Sherlock G."/>
            <person name="Sophianopoulou V."/>
            <person name="Squina F.M."/>
            <person name="Sun H."/>
            <person name="Susca A."/>
            <person name="Todd R.B."/>
            <person name="Tsang A."/>
            <person name="Unkles S.E."/>
            <person name="van de Wiele N."/>
            <person name="van Rossen-Uffink D."/>
            <person name="Oliveira J.V."/>
            <person name="Vesth T.C."/>
            <person name="Visser J."/>
            <person name="Yu J.-H."/>
            <person name="Zhou M."/>
            <person name="Andersen M.R."/>
            <person name="Archer D.B."/>
            <person name="Baker S.E."/>
            <person name="Benoit I."/>
            <person name="Brakhage A.A."/>
            <person name="Braus G.H."/>
            <person name="Fischer R."/>
            <person name="Frisvad J.C."/>
            <person name="Goldman G.H."/>
            <person name="Houbraken J."/>
            <person name="Oakley B."/>
            <person name="Pocsi I."/>
            <person name="Scazzocchio C."/>
            <person name="Seiboth B."/>
            <person name="vanKuyk P.A."/>
            <person name="Wortman J."/>
            <person name="Dyer P.S."/>
            <person name="Grigoriev I.V."/>
        </authorList>
    </citation>
    <scope>NUCLEOTIDE SEQUENCE [LARGE SCALE GENOMIC DNA]</scope>
    <source>
        <strain evidence="4">DTO 134E9</strain>
    </source>
</reference>
<protein>
    <recommendedName>
        <fullName evidence="2">HNH nuclease domain-containing protein</fullName>
    </recommendedName>
</protein>
<evidence type="ECO:0000313" key="3">
    <source>
        <dbReference type="EMBL" id="OJJ29541.1"/>
    </source>
</evidence>
<sequence length="560" mass="64368">MRFSPFNDDYASQIQQSYSWERTPSYAPTPGNFGRDRTPSVFSFSSNREPDERSSPLRQNIPNQLDFLQVDNRGNGTTNDKQPPTSIRYLIEWKVTLNNRVVKKDTEQDLVLRPSSYWEQIKQNAESTVRRKIKRNQRVRLDDTEVIVSVNDRSQDDLFKTFDNTNIDWTSIERQLLMWGNLLHAGKRLRLRITINYIEDSDLPLSRNTDKRGTTSVTKKMLTERDVQIDAEYASGQPSVWRDVYRIMRCSGPPCRHEGQYCWQNPVGKKHYKLKTHHLKSLVKFVERGGTIETHDDVPEEVRQQLYDEEEERHEKQKKGPNHSLPGSMCPININVLPTQSSLPPAMGTDTGSTTHADPIHISGPLDIAVEEYTAWQISRVSRETFKEQIVNAGNVALENCLDLKQIDKDQDSEFFVKRGVKVGAARRQGIIREDTPSNAYIVVHNTNTYANWYETARIYPSAKLSFEARKRAEEYGNDCKDDDGNLLKDESRGGFQYLEVAHILPLYLQTVAPGETDLTESKKNVFRILDMFEPGISHRLDASKIDSPVNALTLTLDYH</sequence>
<feature type="region of interest" description="Disordered" evidence="1">
    <location>
        <begin position="307"/>
        <end position="328"/>
    </location>
</feature>
<dbReference type="STRING" id="1073089.A0A1L9R3N9"/>
<dbReference type="OrthoDB" id="4232626at2759"/>
<evidence type="ECO:0000256" key="1">
    <source>
        <dbReference type="SAM" id="MobiDB-lite"/>
    </source>
</evidence>
<dbReference type="GeneID" id="63747586"/>
<accession>A0A1L9R3N9</accession>
<name>A0A1L9R3N9_ASPWE</name>
<evidence type="ECO:0000313" key="4">
    <source>
        <dbReference type="Proteomes" id="UP000184383"/>
    </source>
</evidence>
<dbReference type="RefSeq" id="XP_040683218.1">
    <property type="nucleotide sequence ID" value="XM_040831738.1"/>
</dbReference>
<dbReference type="EMBL" id="KV878224">
    <property type="protein sequence ID" value="OJJ29541.1"/>
    <property type="molecule type" value="Genomic_DNA"/>
</dbReference>
<dbReference type="Proteomes" id="UP000184383">
    <property type="component" value="Unassembled WGS sequence"/>
</dbReference>
<dbReference type="AlphaFoldDB" id="A0A1L9R3N9"/>
<dbReference type="InterPro" id="IPR003615">
    <property type="entry name" value="HNH_nuc"/>
</dbReference>
<dbReference type="VEuPathDB" id="FungiDB:ASPWEDRAFT_177886"/>
<keyword evidence="4" id="KW-1185">Reference proteome</keyword>
<organism evidence="3 4">
    <name type="scientific">Aspergillus wentii DTO 134E9</name>
    <dbReference type="NCBI Taxonomy" id="1073089"/>
    <lineage>
        <taxon>Eukaryota</taxon>
        <taxon>Fungi</taxon>
        <taxon>Dikarya</taxon>
        <taxon>Ascomycota</taxon>
        <taxon>Pezizomycotina</taxon>
        <taxon>Eurotiomycetes</taxon>
        <taxon>Eurotiomycetidae</taxon>
        <taxon>Eurotiales</taxon>
        <taxon>Aspergillaceae</taxon>
        <taxon>Aspergillus</taxon>
        <taxon>Aspergillus subgen. Cremei</taxon>
    </lineage>
</organism>
<proteinExistence type="predicted"/>
<evidence type="ECO:0000259" key="2">
    <source>
        <dbReference type="Pfam" id="PF13391"/>
    </source>
</evidence>